<comment type="caution">
    <text evidence="2">The sequence shown here is derived from an EMBL/GenBank/DDBJ whole genome shotgun (WGS) entry which is preliminary data.</text>
</comment>
<accession>A0A845B159</accession>
<keyword evidence="1" id="KW-0732">Signal</keyword>
<dbReference type="EMBL" id="WTYL01000001">
    <property type="protein sequence ID" value="MXP43402.1"/>
    <property type="molecule type" value="Genomic_DNA"/>
</dbReference>
<keyword evidence="3" id="KW-1185">Reference proteome</keyword>
<feature type="signal peptide" evidence="1">
    <location>
        <begin position="1"/>
        <end position="15"/>
    </location>
</feature>
<dbReference type="OrthoDB" id="878483at2"/>
<dbReference type="Proteomes" id="UP000431922">
    <property type="component" value="Unassembled WGS sequence"/>
</dbReference>
<evidence type="ECO:0000313" key="3">
    <source>
        <dbReference type="Proteomes" id="UP000431922"/>
    </source>
</evidence>
<dbReference type="RefSeq" id="WP_160755011.1">
    <property type="nucleotide sequence ID" value="NZ_WTYL01000001.1"/>
</dbReference>
<name>A0A845B159_9SPHN</name>
<gene>
    <name evidence="2" type="ORF">GRI65_02900</name>
</gene>
<organism evidence="2 3">
    <name type="scientific">Allopontixanthobacter sediminis</name>
    <dbReference type="NCBI Taxonomy" id="1689985"/>
    <lineage>
        <taxon>Bacteria</taxon>
        <taxon>Pseudomonadati</taxon>
        <taxon>Pseudomonadota</taxon>
        <taxon>Alphaproteobacteria</taxon>
        <taxon>Sphingomonadales</taxon>
        <taxon>Erythrobacteraceae</taxon>
        <taxon>Allopontixanthobacter</taxon>
    </lineage>
</organism>
<dbReference type="AlphaFoldDB" id="A0A845B159"/>
<sequence length="193" mass="19439">MFVRLIGLGAFAALAACSPADDGTVPAAAESAGGSAKPAAVAPGLVRLGGDSLNVTGPSGTTLAFGSPRETVEQEMARVLGPATDRSSLAECGAGPMEFTSYVSGLTLNFQEERLVGWTLRREEADGPVRTDKDIGIGSSEADLAAVYEVGSVDGSTLGDEFTSASGVGGFLSGSGADKVVESLHAGTTCFFR</sequence>
<dbReference type="PROSITE" id="PS51257">
    <property type="entry name" value="PROKAR_LIPOPROTEIN"/>
    <property type="match status" value="1"/>
</dbReference>
<protein>
    <submittedName>
        <fullName evidence="2">Aspartate-semialdehyde dehydrogenase</fullName>
    </submittedName>
</protein>
<feature type="chain" id="PRO_5032335165" evidence="1">
    <location>
        <begin position="16"/>
        <end position="193"/>
    </location>
</feature>
<proteinExistence type="predicted"/>
<evidence type="ECO:0000313" key="2">
    <source>
        <dbReference type="EMBL" id="MXP43402.1"/>
    </source>
</evidence>
<reference evidence="2 3" key="1">
    <citation type="submission" date="2019-12" db="EMBL/GenBank/DDBJ databases">
        <title>Genomic-based taxomic classification of the family Erythrobacteraceae.</title>
        <authorList>
            <person name="Xu L."/>
        </authorList>
    </citation>
    <scope>NUCLEOTIDE SEQUENCE [LARGE SCALE GENOMIC DNA]</scope>
    <source>
        <strain evidence="2 3">KCTC 42453</strain>
    </source>
</reference>
<evidence type="ECO:0000256" key="1">
    <source>
        <dbReference type="SAM" id="SignalP"/>
    </source>
</evidence>